<organism evidence="2 3">
    <name type="scientific">Amycolatopsis panacis</name>
    <dbReference type="NCBI Taxonomy" id="2340917"/>
    <lineage>
        <taxon>Bacteria</taxon>
        <taxon>Bacillati</taxon>
        <taxon>Actinomycetota</taxon>
        <taxon>Actinomycetes</taxon>
        <taxon>Pseudonocardiales</taxon>
        <taxon>Pseudonocardiaceae</taxon>
        <taxon>Amycolatopsis</taxon>
    </lineage>
</organism>
<protein>
    <submittedName>
        <fullName evidence="2">Uncharacterized protein</fullName>
    </submittedName>
</protein>
<evidence type="ECO:0000313" key="3">
    <source>
        <dbReference type="Proteomes" id="UP000285112"/>
    </source>
</evidence>
<dbReference type="Proteomes" id="UP000285112">
    <property type="component" value="Unassembled WGS sequence"/>
</dbReference>
<evidence type="ECO:0000256" key="1">
    <source>
        <dbReference type="SAM" id="MobiDB-lite"/>
    </source>
</evidence>
<evidence type="ECO:0000313" key="2">
    <source>
        <dbReference type="EMBL" id="RJQ89129.1"/>
    </source>
</evidence>
<reference evidence="2 3" key="1">
    <citation type="submission" date="2018-09" db="EMBL/GenBank/DDBJ databases">
        <title>YIM PH 21725 draft genome.</title>
        <authorList>
            <person name="Miao C."/>
        </authorList>
    </citation>
    <scope>NUCLEOTIDE SEQUENCE [LARGE SCALE GENOMIC DNA]</scope>
    <source>
        <strain evidence="3">YIM PH21725</strain>
    </source>
</reference>
<sequence length="241" mass="26003">MTGRSLLGAGRPWLAVECSRLVAERSRFGLERFPVVAGSSGAGVADPRCARGCFRPGGEQPRCAAEHARFLVANSWLVAGRFRFVARDSRFVVDGSRLAAEGTQFRPERFRFRTVRLGVRRCFAVRCLSSAAAGHRFVLARPGSVDHGLRRAAERAAFAEEGLRIVAEGAEAEIEPISPVSGQRGRCQRGGGRVKGDRHPGGRPARGDQIRVVTAVGPPGRRGAQRCAGLRARFGHRVVPS</sequence>
<feature type="region of interest" description="Disordered" evidence="1">
    <location>
        <begin position="180"/>
        <end position="209"/>
    </location>
</feature>
<name>A0A419I9B6_9PSEU</name>
<dbReference type="EMBL" id="QZFV01000061">
    <property type="protein sequence ID" value="RJQ89129.1"/>
    <property type="molecule type" value="Genomic_DNA"/>
</dbReference>
<keyword evidence="3" id="KW-1185">Reference proteome</keyword>
<gene>
    <name evidence="2" type="ORF">D5S19_05550</name>
</gene>
<proteinExistence type="predicted"/>
<accession>A0A419I9B6</accession>
<comment type="caution">
    <text evidence="2">The sequence shown here is derived from an EMBL/GenBank/DDBJ whole genome shotgun (WGS) entry which is preliminary data.</text>
</comment>
<dbReference type="AlphaFoldDB" id="A0A419I9B6"/>
<feature type="compositionally biased region" description="Basic and acidic residues" evidence="1">
    <location>
        <begin position="194"/>
        <end position="209"/>
    </location>
</feature>